<evidence type="ECO:0000313" key="8">
    <source>
        <dbReference type="EMBL" id="ANV80811.1"/>
    </source>
</evidence>
<dbReference type="GO" id="GO:0005506">
    <property type="term" value="F:iron ion binding"/>
    <property type="evidence" value="ECO:0007669"/>
    <property type="project" value="InterPro"/>
</dbReference>
<dbReference type="AlphaFoldDB" id="A0A1B1TEV5"/>
<evidence type="ECO:0000256" key="4">
    <source>
        <dbReference type="ARBA" id="ARBA00023002"/>
    </source>
</evidence>
<keyword evidence="6" id="KW-0411">Iron-sulfur</keyword>
<name>A0A1B1TEV5_9ARCH</name>
<dbReference type="SUPFAM" id="SSF50022">
    <property type="entry name" value="ISP domain"/>
    <property type="match status" value="1"/>
</dbReference>
<keyword evidence="3" id="KW-0479">Metal-binding</keyword>
<dbReference type="Gene3D" id="3.90.380.10">
    <property type="entry name" value="Naphthalene 1,2-dioxygenase Alpha Subunit, Chain A, domain 1"/>
    <property type="match status" value="2"/>
</dbReference>
<dbReference type="InterPro" id="IPR017941">
    <property type="entry name" value="Rieske_2Fe-2S"/>
</dbReference>
<evidence type="ECO:0000256" key="6">
    <source>
        <dbReference type="ARBA" id="ARBA00023014"/>
    </source>
</evidence>
<dbReference type="Pfam" id="PF00848">
    <property type="entry name" value="Ring_hydroxyl_A"/>
    <property type="match status" value="1"/>
</dbReference>
<dbReference type="InterPro" id="IPR036922">
    <property type="entry name" value="Rieske_2Fe-2S_sf"/>
</dbReference>
<evidence type="ECO:0000256" key="3">
    <source>
        <dbReference type="ARBA" id="ARBA00022723"/>
    </source>
</evidence>
<dbReference type="EMBL" id="KP211909">
    <property type="protein sequence ID" value="ANV80811.1"/>
    <property type="molecule type" value="Genomic_DNA"/>
</dbReference>
<protein>
    <submittedName>
        <fullName evidence="8">Phenylpropionate dioxygenase and related ring-hydroxylating dioxygenases, large terminal subunit</fullName>
    </submittedName>
</protein>
<comment type="cofactor">
    <cofactor evidence="1">
        <name>Fe cation</name>
        <dbReference type="ChEBI" id="CHEBI:24875"/>
    </cofactor>
</comment>
<evidence type="ECO:0000256" key="2">
    <source>
        <dbReference type="ARBA" id="ARBA00022714"/>
    </source>
</evidence>
<dbReference type="PANTHER" id="PTHR43756">
    <property type="entry name" value="CHOLINE MONOOXYGENASE, CHLOROPLASTIC"/>
    <property type="match status" value="1"/>
</dbReference>
<evidence type="ECO:0000256" key="1">
    <source>
        <dbReference type="ARBA" id="ARBA00001962"/>
    </source>
</evidence>
<dbReference type="PANTHER" id="PTHR43756:SF5">
    <property type="entry name" value="CHOLINE MONOOXYGENASE, CHLOROPLASTIC"/>
    <property type="match status" value="1"/>
</dbReference>
<keyword evidence="8" id="KW-0223">Dioxygenase</keyword>
<dbReference type="InterPro" id="IPR001663">
    <property type="entry name" value="Rng_hydr_dOase-A"/>
</dbReference>
<dbReference type="GO" id="GO:0051537">
    <property type="term" value="F:2 iron, 2 sulfur cluster binding"/>
    <property type="evidence" value="ECO:0007669"/>
    <property type="project" value="UniProtKB-KW"/>
</dbReference>
<dbReference type="GO" id="GO:0051213">
    <property type="term" value="F:dioxygenase activity"/>
    <property type="evidence" value="ECO:0007669"/>
    <property type="project" value="UniProtKB-KW"/>
</dbReference>
<evidence type="ECO:0000259" key="7">
    <source>
        <dbReference type="PROSITE" id="PS51296"/>
    </source>
</evidence>
<reference evidence="8" key="1">
    <citation type="submission" date="2014-11" db="EMBL/GenBank/DDBJ databases">
        <authorList>
            <person name="Zhu J."/>
            <person name="Qi W."/>
            <person name="Song R."/>
        </authorList>
    </citation>
    <scope>NUCLEOTIDE SEQUENCE</scope>
</reference>
<reference evidence="8" key="2">
    <citation type="journal article" date="2015" name="ISME J.">
        <title>A new class of marine Euryarchaeota group II from the Mediterranean deep chlorophyll maximum.</title>
        <authorList>
            <person name="Martin-Cuadrado A.B."/>
            <person name="Garcia-Heredia I."/>
            <person name="Molto A.G."/>
            <person name="Lopez-Ubeda R."/>
            <person name="Kimes N."/>
            <person name="Lopez-Garcia P."/>
            <person name="Moreira D."/>
            <person name="Rodriguez-Valera F."/>
        </authorList>
    </citation>
    <scope>NUCLEOTIDE SEQUENCE</scope>
</reference>
<dbReference type="SUPFAM" id="SSF55961">
    <property type="entry name" value="Bet v1-like"/>
    <property type="match status" value="1"/>
</dbReference>
<keyword evidence="5" id="KW-0408">Iron</keyword>
<dbReference type="InterPro" id="IPR015879">
    <property type="entry name" value="Ring_hydroxy_dOase_asu_C_dom"/>
</dbReference>
<sequence>MEELIDEKIELAKTLPSKYYLDEKIFKKLKSKISLMWHFSAHENQLSHKNIVPIKHSKKLMNESIVLTRDGVIRSLSNVCSHRGMIINTESTKSNVLKCKYHGRTFDLKGCMKNMPKFDHVIDFPNDSDNLKCFSTIRWKGLLFTSLKEISTPGWIEFLEDRMGWLDIEAFVHDSEYYKSYNINANWALYVDNYLEGFHIPYVHSDLNEVLSYEDYETEIFENGVLQIGIAKDDEDSFDLPKISKDYGKKIAAYYFWIFPGLMLNFYPWGLSVNLVVPTSVNKTEIIYQRYIADASLIGEGAGGDLDKVEREDQEIVEAVQIGVSSSSYDRGRYSPRMEKGVHHFHRILTKI</sequence>
<proteinExistence type="predicted"/>
<dbReference type="Gene3D" id="2.102.10.10">
    <property type="entry name" value="Rieske [2Fe-2S] iron-sulphur domain"/>
    <property type="match status" value="1"/>
</dbReference>
<evidence type="ECO:0000256" key="5">
    <source>
        <dbReference type="ARBA" id="ARBA00023004"/>
    </source>
</evidence>
<dbReference type="PROSITE" id="PS51296">
    <property type="entry name" value="RIESKE"/>
    <property type="match status" value="1"/>
</dbReference>
<feature type="domain" description="Rieske" evidence="7">
    <location>
        <begin position="51"/>
        <end position="145"/>
    </location>
</feature>
<dbReference type="Pfam" id="PF00355">
    <property type="entry name" value="Rieske"/>
    <property type="match status" value="1"/>
</dbReference>
<accession>A0A1B1TEV5</accession>
<organism evidence="8">
    <name type="scientific">uncultured Poseidoniia archaeon</name>
    <dbReference type="NCBI Taxonomy" id="1697135"/>
    <lineage>
        <taxon>Archaea</taxon>
        <taxon>Methanobacteriati</taxon>
        <taxon>Thermoplasmatota</taxon>
        <taxon>Candidatus Poseidoniia</taxon>
        <taxon>environmental samples</taxon>
    </lineage>
</organism>
<keyword evidence="4" id="KW-0560">Oxidoreductase</keyword>
<keyword evidence="2" id="KW-0001">2Fe-2S</keyword>